<proteinExistence type="predicted"/>
<evidence type="ECO:0000313" key="3">
    <source>
        <dbReference type="Proteomes" id="UP000697710"/>
    </source>
</evidence>
<dbReference type="InterPro" id="IPR029068">
    <property type="entry name" value="Glyas_Bleomycin-R_OHBP_Dase"/>
</dbReference>
<evidence type="ECO:0000313" key="2">
    <source>
        <dbReference type="EMBL" id="MCA9730384.1"/>
    </source>
</evidence>
<dbReference type="InterPro" id="IPR004360">
    <property type="entry name" value="Glyas_Fos-R_dOase_dom"/>
</dbReference>
<dbReference type="Pfam" id="PF00903">
    <property type="entry name" value="Glyoxalase"/>
    <property type="match status" value="1"/>
</dbReference>
<accession>A0A956M384</accession>
<reference evidence="2" key="1">
    <citation type="submission" date="2020-04" db="EMBL/GenBank/DDBJ databases">
        <authorList>
            <person name="Zhang T."/>
        </authorList>
    </citation>
    <scope>NUCLEOTIDE SEQUENCE</scope>
    <source>
        <strain evidence="2">HKST-UBA01</strain>
    </source>
</reference>
<dbReference type="AlphaFoldDB" id="A0A956M384"/>
<feature type="domain" description="Glyoxalase/fosfomycin resistance/dioxygenase" evidence="1">
    <location>
        <begin position="11"/>
        <end position="96"/>
    </location>
</feature>
<name>A0A956M384_UNCEI</name>
<reference evidence="2" key="2">
    <citation type="journal article" date="2021" name="Microbiome">
        <title>Successional dynamics and alternative stable states in a saline activated sludge microbial community over 9 years.</title>
        <authorList>
            <person name="Wang Y."/>
            <person name="Ye J."/>
            <person name="Ju F."/>
            <person name="Liu L."/>
            <person name="Boyd J.A."/>
            <person name="Deng Y."/>
            <person name="Parks D.H."/>
            <person name="Jiang X."/>
            <person name="Yin X."/>
            <person name="Woodcroft B.J."/>
            <person name="Tyson G.W."/>
            <person name="Hugenholtz P."/>
            <person name="Polz M.F."/>
            <person name="Zhang T."/>
        </authorList>
    </citation>
    <scope>NUCLEOTIDE SEQUENCE</scope>
    <source>
        <strain evidence="2">HKST-UBA01</strain>
    </source>
</reference>
<feature type="non-terminal residue" evidence="2">
    <location>
        <position position="97"/>
    </location>
</feature>
<dbReference type="EMBL" id="JAGQHR010001155">
    <property type="protein sequence ID" value="MCA9730384.1"/>
    <property type="molecule type" value="Genomic_DNA"/>
</dbReference>
<dbReference type="Proteomes" id="UP000697710">
    <property type="component" value="Unassembled WGS sequence"/>
</dbReference>
<dbReference type="SUPFAM" id="SSF54593">
    <property type="entry name" value="Glyoxalase/Bleomycin resistance protein/Dihydroxybiphenyl dioxygenase"/>
    <property type="match status" value="1"/>
</dbReference>
<organism evidence="2 3">
    <name type="scientific">Eiseniibacteriota bacterium</name>
    <dbReference type="NCBI Taxonomy" id="2212470"/>
    <lineage>
        <taxon>Bacteria</taxon>
        <taxon>Candidatus Eiseniibacteriota</taxon>
    </lineage>
</organism>
<comment type="caution">
    <text evidence="2">The sequence shown here is derived from an EMBL/GenBank/DDBJ whole genome shotgun (WGS) entry which is preliminary data.</text>
</comment>
<protein>
    <recommendedName>
        <fullName evidence="1">Glyoxalase/fosfomycin resistance/dioxygenase domain-containing protein</fullName>
    </recommendedName>
</protein>
<sequence>MNWKIQTSISTLPVSDLEIGIEFYQRLGFAVEWRWPQADPTHAGLSRDGCSIMLAKCDPAAPGDVYFVVNDVAACRHALVAQKPSELASAAARAASR</sequence>
<gene>
    <name evidence="2" type="ORF">KC729_22070</name>
</gene>
<dbReference type="Gene3D" id="3.10.180.10">
    <property type="entry name" value="2,3-Dihydroxybiphenyl 1,2-Dioxygenase, domain 1"/>
    <property type="match status" value="1"/>
</dbReference>
<evidence type="ECO:0000259" key="1">
    <source>
        <dbReference type="Pfam" id="PF00903"/>
    </source>
</evidence>